<dbReference type="EMBL" id="VIWW01000001">
    <property type="protein sequence ID" value="TWG03263.1"/>
    <property type="molecule type" value="Genomic_DNA"/>
</dbReference>
<gene>
    <name evidence="2" type="ORF">FHX80_111683</name>
</gene>
<accession>A0A561UV70</accession>
<evidence type="ECO:0000313" key="3">
    <source>
        <dbReference type="Proteomes" id="UP000318186"/>
    </source>
</evidence>
<proteinExistence type="predicted"/>
<dbReference type="InterPro" id="IPR011663">
    <property type="entry name" value="UTRA"/>
</dbReference>
<dbReference type="Gene3D" id="3.40.1410.10">
    <property type="entry name" value="Chorismate lyase-like"/>
    <property type="match status" value="1"/>
</dbReference>
<evidence type="ECO:0000259" key="1">
    <source>
        <dbReference type="Pfam" id="PF07702"/>
    </source>
</evidence>
<name>A0A561UV70_9ACTN</name>
<dbReference type="InterPro" id="IPR028978">
    <property type="entry name" value="Chorismate_lyase_/UTRA_dom_sf"/>
</dbReference>
<dbReference type="GO" id="GO:0006355">
    <property type="term" value="P:regulation of DNA-templated transcription"/>
    <property type="evidence" value="ECO:0007669"/>
    <property type="project" value="InterPro"/>
</dbReference>
<dbReference type="AlphaFoldDB" id="A0A561UV70"/>
<dbReference type="Pfam" id="PF07702">
    <property type="entry name" value="UTRA"/>
    <property type="match status" value="1"/>
</dbReference>
<dbReference type="GO" id="GO:0003677">
    <property type="term" value="F:DNA binding"/>
    <property type="evidence" value="ECO:0007669"/>
    <property type="project" value="InterPro"/>
</dbReference>
<dbReference type="Proteomes" id="UP000318186">
    <property type="component" value="Unassembled WGS sequence"/>
</dbReference>
<reference evidence="2 3" key="1">
    <citation type="submission" date="2019-06" db="EMBL/GenBank/DDBJ databases">
        <title>Sequencing the genomes of 1000 actinobacteria strains.</title>
        <authorList>
            <person name="Klenk H.-P."/>
        </authorList>
    </citation>
    <scope>NUCLEOTIDE SEQUENCE [LARGE SCALE GENOMIC DNA]</scope>
    <source>
        <strain evidence="2 3">DSM 42059</strain>
    </source>
</reference>
<feature type="domain" description="UbiC transcription regulator-associated" evidence="1">
    <location>
        <begin position="2"/>
        <end position="54"/>
    </location>
</feature>
<dbReference type="SUPFAM" id="SSF64288">
    <property type="entry name" value="Chorismate lyase-like"/>
    <property type="match status" value="1"/>
</dbReference>
<organism evidence="2 3">
    <name type="scientific">Streptomyces brevispora</name>
    <dbReference type="NCBI Taxonomy" id="887462"/>
    <lineage>
        <taxon>Bacteria</taxon>
        <taxon>Bacillati</taxon>
        <taxon>Actinomycetota</taxon>
        <taxon>Actinomycetes</taxon>
        <taxon>Kitasatosporales</taxon>
        <taxon>Streptomycetaceae</taxon>
        <taxon>Streptomyces</taxon>
    </lineage>
</organism>
<evidence type="ECO:0000313" key="2">
    <source>
        <dbReference type="EMBL" id="TWG03263.1"/>
    </source>
</evidence>
<comment type="caution">
    <text evidence="2">The sequence shown here is derived from an EMBL/GenBank/DDBJ whole genome shotgun (WGS) entry which is preliminary data.</text>
</comment>
<protein>
    <submittedName>
        <fullName evidence="2">UTRA domain-containing protein</fullName>
    </submittedName>
</protein>
<sequence>MRKELFARASTPEETKLLMLPSGEPVVELHRTAYTADGTVVELAIGVHAASRFRWSYDFDVPDSAHGEGGSR</sequence>